<dbReference type="AlphaFoldDB" id="A0A0R3BUN6"/>
<protein>
    <submittedName>
        <fullName evidence="7">Branched-chain amino acid ABC transporter substrate-binding protein</fullName>
    </submittedName>
</protein>
<feature type="chain" id="PRO_5006433383" evidence="5">
    <location>
        <begin position="24"/>
        <end position="434"/>
    </location>
</feature>
<keyword evidence="2" id="KW-0813">Transport</keyword>
<dbReference type="InterPro" id="IPR028082">
    <property type="entry name" value="Peripla_BP_I"/>
</dbReference>
<dbReference type="PRINTS" id="PR00337">
    <property type="entry name" value="LEUILEVALBP"/>
</dbReference>
<dbReference type="InterPro" id="IPR000709">
    <property type="entry name" value="Leu_Ile_Val-bd"/>
</dbReference>
<dbReference type="PANTHER" id="PTHR30483">
    <property type="entry name" value="LEUCINE-SPECIFIC-BINDING PROTEIN"/>
    <property type="match status" value="1"/>
</dbReference>
<name>A0A0R3BUN6_9BRAD</name>
<dbReference type="SUPFAM" id="SSF53822">
    <property type="entry name" value="Periplasmic binding protein-like I"/>
    <property type="match status" value="1"/>
</dbReference>
<dbReference type="OrthoDB" id="9783240at2"/>
<evidence type="ECO:0000259" key="6">
    <source>
        <dbReference type="Pfam" id="PF13458"/>
    </source>
</evidence>
<dbReference type="RefSeq" id="WP_057029866.1">
    <property type="nucleotide sequence ID" value="NZ_LJYF01000040.1"/>
</dbReference>
<sequence length="434" mass="47200">MKFLKAAVAAGLVVAAFTGTSLAQNKPSELKIGITTFLSGPASVFGVPAKAAAEMIAEDLNKKGGIGGVPVKLSFIDEGAGGEALVSNYRRVVQDEKVDATFASISSGSCTQLVPVAEDLKVMNFMWDCGAASILETKKYRYNFRTQANGTPEMLAVLLYLLKTKPDFKTIAVVNQDYAWGRESWEIFSTALKAMKPDVQVVAELFPKFGAPDYSTEVSRLLALRPDVVLTTSWGGDLDTLVRQAGQRGLLQQSTFVLGIGESSIQRLGKDLPEGLIVGARGDHWFLHPEKKNDAAFKAFNEAFKAKTGAWPIYPVYHMAQAFKALQTAYDKAIKSNGGNWPTREQVVDATAGIEFATGFGRPITLRPEDNQGLEAQLVGVTKSVPGYDFKLLDNMMIFDPKVITNPAGVRSVEWLKTLKPDFVKMDVPTFKAQ</sequence>
<keyword evidence="3 5" id="KW-0732">Signal</keyword>
<dbReference type="InterPro" id="IPR028081">
    <property type="entry name" value="Leu-bd"/>
</dbReference>
<evidence type="ECO:0000256" key="4">
    <source>
        <dbReference type="ARBA" id="ARBA00022970"/>
    </source>
</evidence>
<dbReference type="CDD" id="cd06330">
    <property type="entry name" value="PBP1_As_SBP-like"/>
    <property type="match status" value="1"/>
</dbReference>
<gene>
    <name evidence="7" type="ORF">AOQ72_00305</name>
</gene>
<dbReference type="Proteomes" id="UP000051380">
    <property type="component" value="Unassembled WGS sequence"/>
</dbReference>
<dbReference type="STRING" id="108015.GA0061099_100960"/>
<evidence type="ECO:0000256" key="2">
    <source>
        <dbReference type="ARBA" id="ARBA00022448"/>
    </source>
</evidence>
<comment type="caution">
    <text evidence="7">The sequence shown here is derived from an EMBL/GenBank/DDBJ whole genome shotgun (WGS) entry which is preliminary data.</text>
</comment>
<reference evidence="7 8" key="1">
    <citation type="submission" date="2015-09" db="EMBL/GenBank/DDBJ databases">
        <title>Draft Genome Sequence of the Strain BR 3267 (Bradyrhizobium yuanmingense) recommended as inoculant for cowpea in Brazil.</title>
        <authorList>
            <person name="Simoes-Araujo J.L."/>
            <person name="Zilli J.E."/>
        </authorList>
    </citation>
    <scope>NUCLEOTIDE SEQUENCE [LARGE SCALE GENOMIC DNA]</scope>
    <source>
        <strain evidence="7 8">BR3267</strain>
    </source>
</reference>
<proteinExistence type="inferred from homology"/>
<evidence type="ECO:0000256" key="5">
    <source>
        <dbReference type="SAM" id="SignalP"/>
    </source>
</evidence>
<dbReference type="Gene3D" id="3.40.50.2300">
    <property type="match status" value="2"/>
</dbReference>
<dbReference type="GO" id="GO:0006865">
    <property type="term" value="P:amino acid transport"/>
    <property type="evidence" value="ECO:0007669"/>
    <property type="project" value="UniProtKB-KW"/>
</dbReference>
<dbReference type="EMBL" id="LJYF01000040">
    <property type="protein sequence ID" value="KRP88863.1"/>
    <property type="molecule type" value="Genomic_DNA"/>
</dbReference>
<organism evidence="7 8">
    <name type="scientific">Bradyrhizobium yuanmingense</name>
    <dbReference type="NCBI Taxonomy" id="108015"/>
    <lineage>
        <taxon>Bacteria</taxon>
        <taxon>Pseudomonadati</taxon>
        <taxon>Pseudomonadota</taxon>
        <taxon>Alphaproteobacteria</taxon>
        <taxon>Hyphomicrobiales</taxon>
        <taxon>Nitrobacteraceae</taxon>
        <taxon>Bradyrhizobium</taxon>
    </lineage>
</organism>
<feature type="signal peptide" evidence="5">
    <location>
        <begin position="1"/>
        <end position="23"/>
    </location>
</feature>
<dbReference type="InterPro" id="IPR051010">
    <property type="entry name" value="BCAA_transport"/>
</dbReference>
<feature type="domain" description="Leucine-binding protein" evidence="6">
    <location>
        <begin position="30"/>
        <end position="373"/>
    </location>
</feature>
<keyword evidence="4" id="KW-0029">Amino-acid transport</keyword>
<dbReference type="Pfam" id="PF13458">
    <property type="entry name" value="Peripla_BP_6"/>
    <property type="match status" value="1"/>
</dbReference>
<evidence type="ECO:0000256" key="1">
    <source>
        <dbReference type="ARBA" id="ARBA00010062"/>
    </source>
</evidence>
<dbReference type="PANTHER" id="PTHR30483:SF37">
    <property type="entry name" value="ABC TRANSPORTER SUBSTRATE-BINDING PROTEIN"/>
    <property type="match status" value="1"/>
</dbReference>
<evidence type="ECO:0000256" key="3">
    <source>
        <dbReference type="ARBA" id="ARBA00022729"/>
    </source>
</evidence>
<comment type="similarity">
    <text evidence="1">Belongs to the leucine-binding protein family.</text>
</comment>
<accession>A0A0R3BUN6</accession>
<evidence type="ECO:0000313" key="7">
    <source>
        <dbReference type="EMBL" id="KRP88863.1"/>
    </source>
</evidence>
<evidence type="ECO:0000313" key="8">
    <source>
        <dbReference type="Proteomes" id="UP000051380"/>
    </source>
</evidence>